<evidence type="ECO:0000313" key="4">
    <source>
        <dbReference type="Proteomes" id="UP000244731"/>
    </source>
</evidence>
<proteinExistence type="predicted"/>
<protein>
    <submittedName>
        <fullName evidence="3">Phage tail protein</fullName>
    </submittedName>
</protein>
<accession>A0ABX5JTZ0</accession>
<dbReference type="Pfam" id="PF20744">
    <property type="entry name" value="gp37_trimer"/>
    <property type="match status" value="1"/>
</dbReference>
<dbReference type="Proteomes" id="UP000244731">
    <property type="component" value="Unassembled WGS sequence"/>
</dbReference>
<dbReference type="InterPro" id="IPR030392">
    <property type="entry name" value="S74_ICA"/>
</dbReference>
<keyword evidence="1" id="KW-0175">Coiled coil</keyword>
<dbReference type="InterPro" id="IPR048388">
    <property type="entry name" value="Gp37_trimer"/>
</dbReference>
<gene>
    <name evidence="3" type="ORF">AUM46_21430</name>
</gene>
<comment type="caution">
    <text evidence="3">The sequence shown here is derived from an EMBL/GenBank/DDBJ whole genome shotgun (WGS) entry which is preliminary data.</text>
</comment>
<reference evidence="3 4" key="1">
    <citation type="submission" date="2016-12" db="EMBL/GenBank/DDBJ databases">
        <title>Analysis of the Molecular Diversity Among Cronobacter Species Isolated from Filth Flies Using a Pan Genomic DNA Microarray.</title>
        <authorList>
            <person name="Pava-Ripoll M."/>
            <person name="Tall B."/>
            <person name="Farber J."/>
            <person name="Fanning S."/>
            <person name="Lehner A."/>
            <person name="Stephan R."/>
            <person name="Pagotto F."/>
            <person name="Iverson C."/>
            <person name="Ziobro G."/>
            <person name="Miller A."/>
            <person name="Pearson R."/>
            <person name="Yan Q."/>
            <person name="Kim M."/>
            <person name="Jeong S."/>
            <person name="Park J."/>
            <person name="Jun S."/>
            <person name="Choi H."/>
            <person name="Chung T."/>
            <person name="Yoo Y."/>
            <person name="Park E."/>
            <person name="Hwang S."/>
            <person name="Lee B."/>
            <person name="Sathyamoorthy V."/>
            <person name="Carter L."/>
            <person name="Mammel M."/>
            <person name="Jackson S."/>
            <person name="Kothary M."/>
            <person name="Patel I."/>
            <person name="Grim C."/>
            <person name="Gopinath G."/>
            <person name="Gangiredla J."/>
            <person name="Chase H."/>
        </authorList>
    </citation>
    <scope>NUCLEOTIDE SEQUENCE [LARGE SCALE GENOMIC DNA]</scope>
    <source>
        <strain evidence="3 4">MOD1-Md25g</strain>
    </source>
</reference>
<dbReference type="Gene3D" id="6.20.80.10">
    <property type="match status" value="1"/>
</dbReference>
<dbReference type="PROSITE" id="PS51688">
    <property type="entry name" value="ICA"/>
    <property type="match status" value="1"/>
</dbReference>
<feature type="coiled-coil region" evidence="1">
    <location>
        <begin position="590"/>
        <end position="617"/>
    </location>
</feature>
<evidence type="ECO:0000256" key="1">
    <source>
        <dbReference type="SAM" id="Coils"/>
    </source>
</evidence>
<sequence>MTRMYADSKSMRGWLTALDAVTIEREDGTEVTVKPLMQIVNEHNANLEWYKENKEILDASAAGAKKSAESAAASAADAAGSSRQSAASASLASEKANAADASAAAAKSSETVVSEKADAAEGAKLAAQTAESNAGKQANAAAGSATQAQQYATNAKREADRAQTISNEINSTVDKFLQKDQNLADITNPGAARVSLGVERVTQGPTSTALGKSGGSRLFVFDNGTWGALNGSDAYIPLGVAQGGTGAKDVEEARANLGLGSTNSVEFNMIKGRSDIATSKVSDDAVRSNAIYTNIVGSDGTVKSQAELWCDSVNGVVSLVNRNPSGPRFFTIRSTGEVEPSGRIMSGYGAEFKHNGEVLTLRPSGDNQATYMLIRADDGSNVMLIGKPGGNDDTVLYNYKHGTNIYMQSSWGGCNKNWYGATVESRSGYLNSKTSASNANAHVYFINSDGRNRGVIYAQPIEVSQSIVIRSDNSATGAAGQYFLFNGDTGEARAAKFTATSDERAKFWIKPVTGALDKICQLKGVTYSMHTTIQNTVRNAGLIAQDVQKVLPEAVSVGQTGSTLDKNCFEVENPLTLDYNALSALYVEAFKEVKTEMASMKTEIEALRAEIAALKGETGTPSA</sequence>
<dbReference type="EMBL" id="MSAC01000081">
    <property type="protein sequence ID" value="PUW99259.1"/>
    <property type="molecule type" value="Genomic_DNA"/>
</dbReference>
<organism evidence="3 4">
    <name type="scientific">Cronobacter malonaticus</name>
    <dbReference type="NCBI Taxonomy" id="413503"/>
    <lineage>
        <taxon>Bacteria</taxon>
        <taxon>Pseudomonadati</taxon>
        <taxon>Pseudomonadota</taxon>
        <taxon>Gammaproteobacteria</taxon>
        <taxon>Enterobacterales</taxon>
        <taxon>Enterobacteriaceae</taxon>
        <taxon>Cronobacter</taxon>
    </lineage>
</organism>
<dbReference type="Pfam" id="PF13884">
    <property type="entry name" value="Peptidase_S74"/>
    <property type="match status" value="1"/>
</dbReference>
<name>A0ABX5JTZ0_9ENTR</name>
<evidence type="ECO:0000259" key="2">
    <source>
        <dbReference type="PROSITE" id="PS51688"/>
    </source>
</evidence>
<feature type="domain" description="Peptidase S74" evidence="2">
    <location>
        <begin position="501"/>
        <end position="604"/>
    </location>
</feature>
<dbReference type="Gene3D" id="1.20.58.130">
    <property type="match status" value="1"/>
</dbReference>
<evidence type="ECO:0000313" key="3">
    <source>
        <dbReference type="EMBL" id="PUW99259.1"/>
    </source>
</evidence>
<keyword evidence="4" id="KW-1185">Reference proteome</keyword>